<organism evidence="2 3">
    <name type="scientific">Agrilactobacillus yilanensis</name>
    <dbReference type="NCBI Taxonomy" id="2485997"/>
    <lineage>
        <taxon>Bacteria</taxon>
        <taxon>Bacillati</taxon>
        <taxon>Bacillota</taxon>
        <taxon>Bacilli</taxon>
        <taxon>Lactobacillales</taxon>
        <taxon>Lactobacillaceae</taxon>
        <taxon>Agrilactobacillus</taxon>
    </lineage>
</organism>
<dbReference type="Pfam" id="PF03009">
    <property type="entry name" value="GDPD"/>
    <property type="match status" value="1"/>
</dbReference>
<dbReference type="EMBL" id="JBHTOP010000002">
    <property type="protein sequence ID" value="MFD1670790.1"/>
    <property type="molecule type" value="Genomic_DNA"/>
</dbReference>
<dbReference type="RefSeq" id="WP_125712704.1">
    <property type="nucleotide sequence ID" value="NZ_JBHTOP010000002.1"/>
</dbReference>
<name>A0ABW4J5Q3_9LACO</name>
<dbReference type="PANTHER" id="PTHR46211:SF1">
    <property type="entry name" value="GLYCEROPHOSPHODIESTER PHOSPHODIESTERASE, CYTOPLASMIC"/>
    <property type="match status" value="1"/>
</dbReference>
<protein>
    <submittedName>
        <fullName evidence="2">Glycerophosphodiester phosphodiesterase</fullName>
    </submittedName>
</protein>
<dbReference type="Proteomes" id="UP001597267">
    <property type="component" value="Unassembled WGS sequence"/>
</dbReference>
<feature type="domain" description="GP-PDE" evidence="1">
    <location>
        <begin position="5"/>
        <end position="233"/>
    </location>
</feature>
<dbReference type="InterPro" id="IPR017946">
    <property type="entry name" value="PLC-like_Pdiesterase_TIM-brl"/>
</dbReference>
<evidence type="ECO:0000313" key="3">
    <source>
        <dbReference type="Proteomes" id="UP001597267"/>
    </source>
</evidence>
<gene>
    <name evidence="2" type="ORF">ACFQ5M_01630</name>
</gene>
<dbReference type="PANTHER" id="PTHR46211">
    <property type="entry name" value="GLYCEROPHOSPHORYL DIESTER PHOSPHODIESTERASE"/>
    <property type="match status" value="1"/>
</dbReference>
<keyword evidence="3" id="KW-1185">Reference proteome</keyword>
<proteinExistence type="predicted"/>
<sequence length="233" mass="27114">MMNQTLIFGHRGFPEKFPENSLSGFEYALTHQIDGLEFDVHLTKDQIPVIIHDETIDRVSDGHGFIKEMTFNQLRRFHLKNGEPIPTLNGLLELAKRYPVHLNLEFKTNFVTYPNIEQIVLEMVHDYRLTYPVIYSSFNLKSLQNAYRLDTKQNYCLLTDQTIVDPEQLMQREHLSGFHFSYAQSPKHIPQRIWTVNDANQIQTLLDLKVSGIITDNFELAQAIKAHHHPVMA</sequence>
<comment type="caution">
    <text evidence="2">The sequence shown here is derived from an EMBL/GenBank/DDBJ whole genome shotgun (WGS) entry which is preliminary data.</text>
</comment>
<evidence type="ECO:0000313" key="2">
    <source>
        <dbReference type="EMBL" id="MFD1670790.1"/>
    </source>
</evidence>
<dbReference type="SUPFAM" id="SSF51695">
    <property type="entry name" value="PLC-like phosphodiesterases"/>
    <property type="match status" value="1"/>
</dbReference>
<reference evidence="3" key="1">
    <citation type="journal article" date="2019" name="Int. J. Syst. Evol. Microbiol.">
        <title>The Global Catalogue of Microorganisms (GCM) 10K type strain sequencing project: providing services to taxonomists for standard genome sequencing and annotation.</title>
        <authorList>
            <consortium name="The Broad Institute Genomics Platform"/>
            <consortium name="The Broad Institute Genome Sequencing Center for Infectious Disease"/>
            <person name="Wu L."/>
            <person name="Ma J."/>
        </authorList>
    </citation>
    <scope>NUCLEOTIDE SEQUENCE [LARGE SCALE GENOMIC DNA]</scope>
    <source>
        <strain evidence="3">CCM 8896</strain>
    </source>
</reference>
<dbReference type="InterPro" id="IPR030395">
    <property type="entry name" value="GP_PDE_dom"/>
</dbReference>
<evidence type="ECO:0000259" key="1">
    <source>
        <dbReference type="PROSITE" id="PS51704"/>
    </source>
</evidence>
<dbReference type="PROSITE" id="PS51704">
    <property type="entry name" value="GP_PDE"/>
    <property type="match status" value="1"/>
</dbReference>
<accession>A0ABW4J5Q3</accession>
<dbReference type="Gene3D" id="3.20.20.190">
    <property type="entry name" value="Phosphatidylinositol (PI) phosphodiesterase"/>
    <property type="match status" value="1"/>
</dbReference>